<evidence type="ECO:0000313" key="9">
    <source>
        <dbReference type="WBParaSite" id="PSAMB.scaffold8563size6078.g31602.t1"/>
    </source>
</evidence>
<comment type="similarity">
    <text evidence="1 5">Belongs to the peptidase C14A family.</text>
</comment>
<feature type="domain" description="Caspase family p10" evidence="6">
    <location>
        <begin position="183"/>
        <end position="223"/>
    </location>
</feature>
<name>A0A914XKQ3_9BILA</name>
<dbReference type="PANTHER" id="PTHR47901:SF8">
    <property type="entry name" value="CASPASE-3"/>
    <property type="match status" value="1"/>
</dbReference>
<evidence type="ECO:0000256" key="1">
    <source>
        <dbReference type="ARBA" id="ARBA00010134"/>
    </source>
</evidence>
<evidence type="ECO:0000256" key="4">
    <source>
        <dbReference type="ARBA" id="ARBA00022801"/>
    </source>
</evidence>
<dbReference type="InterPro" id="IPR033139">
    <property type="entry name" value="Caspase_cys_AS"/>
</dbReference>
<dbReference type="GO" id="GO:0006508">
    <property type="term" value="P:proteolysis"/>
    <property type="evidence" value="ECO:0007669"/>
    <property type="project" value="UniProtKB-KW"/>
</dbReference>
<dbReference type="Gene3D" id="3.40.50.1460">
    <property type="match status" value="1"/>
</dbReference>
<dbReference type="InterPro" id="IPR029030">
    <property type="entry name" value="Caspase-like_dom_sf"/>
</dbReference>
<dbReference type="InterPro" id="IPR015917">
    <property type="entry name" value="Pept_C14A"/>
</dbReference>
<keyword evidence="4" id="KW-0378">Hydrolase</keyword>
<keyword evidence="3" id="KW-0053">Apoptosis</keyword>
<evidence type="ECO:0000313" key="8">
    <source>
        <dbReference type="Proteomes" id="UP000887566"/>
    </source>
</evidence>
<dbReference type="PROSITE" id="PS50208">
    <property type="entry name" value="CASPASE_P20"/>
    <property type="match status" value="1"/>
</dbReference>
<reference evidence="9" key="1">
    <citation type="submission" date="2022-11" db="UniProtKB">
        <authorList>
            <consortium name="WormBaseParasite"/>
        </authorList>
    </citation>
    <scope>IDENTIFICATION</scope>
</reference>
<dbReference type="PROSITE" id="PS50207">
    <property type="entry name" value="CASPASE_P10"/>
    <property type="match status" value="1"/>
</dbReference>
<evidence type="ECO:0000259" key="6">
    <source>
        <dbReference type="PROSITE" id="PS50207"/>
    </source>
</evidence>
<feature type="domain" description="Caspase family p20" evidence="7">
    <location>
        <begin position="17"/>
        <end position="135"/>
    </location>
</feature>
<dbReference type="InterPro" id="IPR011600">
    <property type="entry name" value="Pept_C14_caspase"/>
</dbReference>
<accession>A0A914XKQ3</accession>
<sequence length="312" mass="35065">MLKFLEPPTYYPLNSNPKGRILVLNNKKFKKNTSRDGSKYDVASLRDLGKALDYPVEVVQDKTVEEMEEELNDFAKRAKDDELDSVLVFIMSHGNEDSIEDRKGNTLSRQKIIHAFEILENKPKLFFFQACRGSKAEPSDSKPNDSQSASFLEKLKRALFLGTTLTSNASALCGTNAAVRDTKLSYLSDALIADATAFGRFSWDSGKEGSYFIQAICQIFCKYRDSPTMTITDLLGKVHERTLDLMEGQEPVQIQDPDVSKPAAIADFMTNDWRKKKRTIDVASGQFTDQSFLSGQFTDLDNSPIFFGQTIQ</sequence>
<dbReference type="Pfam" id="PF00656">
    <property type="entry name" value="Peptidase_C14"/>
    <property type="match status" value="1"/>
</dbReference>
<protein>
    <submittedName>
        <fullName evidence="9">Uncharacterized protein</fullName>
    </submittedName>
</protein>
<keyword evidence="2" id="KW-0645">Protease</keyword>
<dbReference type="PRINTS" id="PR00376">
    <property type="entry name" value="IL1BCENZYME"/>
</dbReference>
<keyword evidence="8" id="KW-1185">Reference proteome</keyword>
<evidence type="ECO:0000256" key="2">
    <source>
        <dbReference type="ARBA" id="ARBA00022670"/>
    </source>
</evidence>
<organism evidence="8 9">
    <name type="scientific">Plectus sambesii</name>
    <dbReference type="NCBI Taxonomy" id="2011161"/>
    <lineage>
        <taxon>Eukaryota</taxon>
        <taxon>Metazoa</taxon>
        <taxon>Ecdysozoa</taxon>
        <taxon>Nematoda</taxon>
        <taxon>Chromadorea</taxon>
        <taxon>Plectida</taxon>
        <taxon>Plectina</taxon>
        <taxon>Plectoidea</taxon>
        <taxon>Plectidae</taxon>
        <taxon>Plectus</taxon>
    </lineage>
</organism>
<dbReference type="InterPro" id="IPR002138">
    <property type="entry name" value="Pept_C14_p10"/>
</dbReference>
<dbReference type="GO" id="GO:0004197">
    <property type="term" value="F:cysteine-type endopeptidase activity"/>
    <property type="evidence" value="ECO:0007669"/>
    <property type="project" value="InterPro"/>
</dbReference>
<dbReference type="AlphaFoldDB" id="A0A914XKQ3"/>
<dbReference type="WBParaSite" id="PSAMB.scaffold8563size6078.g31602.t1">
    <property type="protein sequence ID" value="PSAMB.scaffold8563size6078.g31602.t1"/>
    <property type="gene ID" value="PSAMB.scaffold8563size6078.g31602"/>
</dbReference>
<dbReference type="SMART" id="SM00115">
    <property type="entry name" value="CASc"/>
    <property type="match status" value="1"/>
</dbReference>
<dbReference type="InterPro" id="IPR002398">
    <property type="entry name" value="Pept_C14"/>
</dbReference>
<dbReference type="InterPro" id="IPR001309">
    <property type="entry name" value="Pept_C14_p20"/>
</dbReference>
<evidence type="ECO:0000256" key="5">
    <source>
        <dbReference type="RuleBase" id="RU003971"/>
    </source>
</evidence>
<dbReference type="PANTHER" id="PTHR47901">
    <property type="entry name" value="CASPASE RECRUITMENT DOMAIN-CONTAINING PROTEIN 18"/>
    <property type="match status" value="1"/>
</dbReference>
<evidence type="ECO:0000259" key="7">
    <source>
        <dbReference type="PROSITE" id="PS50208"/>
    </source>
</evidence>
<dbReference type="PROSITE" id="PS01122">
    <property type="entry name" value="CASPASE_CYS"/>
    <property type="match status" value="1"/>
</dbReference>
<dbReference type="SUPFAM" id="SSF52129">
    <property type="entry name" value="Caspase-like"/>
    <property type="match status" value="1"/>
</dbReference>
<dbReference type="GO" id="GO:0006915">
    <property type="term" value="P:apoptotic process"/>
    <property type="evidence" value="ECO:0007669"/>
    <property type="project" value="UniProtKB-KW"/>
</dbReference>
<dbReference type="Proteomes" id="UP000887566">
    <property type="component" value="Unplaced"/>
</dbReference>
<evidence type="ECO:0000256" key="3">
    <source>
        <dbReference type="ARBA" id="ARBA00022703"/>
    </source>
</evidence>
<proteinExistence type="inferred from homology"/>